<keyword evidence="4" id="KW-0472">Membrane</keyword>
<protein>
    <submittedName>
        <fullName evidence="5">Sortase</fullName>
    </submittedName>
</protein>
<evidence type="ECO:0000256" key="2">
    <source>
        <dbReference type="PIRSR" id="PIRSR605754-1"/>
    </source>
</evidence>
<feature type="region of interest" description="Disordered" evidence="3">
    <location>
        <begin position="319"/>
        <end position="338"/>
    </location>
</feature>
<dbReference type="InterPro" id="IPR042002">
    <property type="entry name" value="Sortase_C"/>
</dbReference>
<evidence type="ECO:0000256" key="1">
    <source>
        <dbReference type="ARBA" id="ARBA00022801"/>
    </source>
</evidence>
<dbReference type="EMBL" id="SHRR01000014">
    <property type="protein sequence ID" value="TCE86279.1"/>
    <property type="molecule type" value="Genomic_DNA"/>
</dbReference>
<keyword evidence="1" id="KW-0378">Hydrolase</keyword>
<keyword evidence="4" id="KW-1133">Transmembrane helix</keyword>
<gene>
    <name evidence="5" type="ORF">MCC10070_0971</name>
</gene>
<comment type="caution">
    <text evidence="5">The sequence shown here is derived from an EMBL/GenBank/DDBJ whole genome shotgun (WGS) entry which is preliminary data.</text>
</comment>
<accession>A0A4R0TVZ7</accession>
<name>A0A4R0TVZ7_BIFLL</name>
<dbReference type="InterPro" id="IPR023365">
    <property type="entry name" value="Sortase_dom-sf"/>
</dbReference>
<feature type="active site" description="Proton donor/acceptor" evidence="2">
    <location>
        <position position="196"/>
    </location>
</feature>
<keyword evidence="4" id="KW-0812">Transmembrane</keyword>
<feature type="active site" description="Acyl-thioester intermediate" evidence="2">
    <location>
        <position position="258"/>
    </location>
</feature>
<dbReference type="NCBIfam" id="NF033745">
    <property type="entry name" value="class_C_sortase"/>
    <property type="match status" value="1"/>
</dbReference>
<feature type="transmembrane region" description="Helical" evidence="4">
    <location>
        <begin position="41"/>
        <end position="62"/>
    </location>
</feature>
<proteinExistence type="predicted"/>
<dbReference type="InterPro" id="IPR005754">
    <property type="entry name" value="Sortase"/>
</dbReference>
<dbReference type="SUPFAM" id="SSF63817">
    <property type="entry name" value="Sortase"/>
    <property type="match status" value="1"/>
</dbReference>
<sequence length="338" mass="36436">MTDGGTTHGTDGVIPEFDRILTPPMSRVETRRRKRTRVRSMMWTVLSAVLALAAACLIVPPLTARVVFDHEQSAVTATLDASAAGMPKDRLESMLEQARSYNHTLAASGQPTIGEGEDPFTHKLQGDFSGSDDQTYTEALDMGDGVMGSVSIPSIGVDLTIRHGSSDTVLDMGAGHLHGTSLPVGGPSTHTALTGHRGLADKMMFTRLDELHKGSVFYIHTLGRTLAYKVTDIRVVDPGQVDSLRIVKGQDLATLVTCTPYGINTQRLLVTGERARMPQTAPYERDAPKDARTPALTVMGGTLLAGWPFARRLARIPRRAAHSTGTTGESRPKTKENQ</sequence>
<evidence type="ECO:0000256" key="3">
    <source>
        <dbReference type="SAM" id="MobiDB-lite"/>
    </source>
</evidence>
<dbReference type="GO" id="GO:0016787">
    <property type="term" value="F:hydrolase activity"/>
    <property type="evidence" value="ECO:0007669"/>
    <property type="project" value="UniProtKB-KW"/>
</dbReference>
<evidence type="ECO:0000313" key="5">
    <source>
        <dbReference type="EMBL" id="TCE86279.1"/>
    </source>
</evidence>
<evidence type="ECO:0000313" key="6">
    <source>
        <dbReference type="Proteomes" id="UP000291814"/>
    </source>
</evidence>
<dbReference type="RefSeq" id="WP_050492039.1">
    <property type="nucleotide sequence ID" value="NZ_JBHDYL010000003.1"/>
</dbReference>
<organism evidence="5 6">
    <name type="scientific">Bifidobacterium longum subsp. longum</name>
    <dbReference type="NCBI Taxonomy" id="1679"/>
    <lineage>
        <taxon>Bacteria</taxon>
        <taxon>Bacillati</taxon>
        <taxon>Actinomycetota</taxon>
        <taxon>Actinomycetes</taxon>
        <taxon>Bifidobacteriales</taxon>
        <taxon>Bifidobacteriaceae</taxon>
        <taxon>Bifidobacterium</taxon>
    </lineage>
</organism>
<dbReference type="AlphaFoldDB" id="A0A4R0TVZ7"/>
<dbReference type="Proteomes" id="UP000291814">
    <property type="component" value="Unassembled WGS sequence"/>
</dbReference>
<dbReference type="CDD" id="cd05827">
    <property type="entry name" value="Sortase_C"/>
    <property type="match status" value="1"/>
</dbReference>
<dbReference type="Gene3D" id="2.40.260.10">
    <property type="entry name" value="Sortase"/>
    <property type="match status" value="1"/>
</dbReference>
<dbReference type="Pfam" id="PF04203">
    <property type="entry name" value="Sortase"/>
    <property type="match status" value="1"/>
</dbReference>
<evidence type="ECO:0000256" key="4">
    <source>
        <dbReference type="SAM" id="Phobius"/>
    </source>
</evidence>
<reference evidence="5 6" key="1">
    <citation type="journal article" date="2018" name="Sci. Rep.">
        <title>Genomic diversity and distribution of Bifidobacterium longum subsp. longum across the human lifespan.</title>
        <authorList>
            <person name="Odamaki T."/>
            <person name="Bottacini F."/>
            <person name="Kato K."/>
            <person name="Mitsuyama E."/>
            <person name="Yoshida K."/>
            <person name="Horigome A."/>
            <person name="Xiao J.Z."/>
            <person name="van Sinderen D."/>
        </authorList>
    </citation>
    <scope>NUCLEOTIDE SEQUENCE [LARGE SCALE GENOMIC DNA]</scope>
    <source>
        <strain evidence="5 6">MCC10070</strain>
    </source>
</reference>
<dbReference type="NCBIfam" id="TIGR01076">
    <property type="entry name" value="sortase_fam"/>
    <property type="match status" value="1"/>
</dbReference>